<dbReference type="NCBIfam" id="TIGR02464">
    <property type="entry name" value="ribofla_fusion"/>
    <property type="match status" value="1"/>
</dbReference>
<proteinExistence type="predicted"/>
<name>A0A919JBQ5_9ACTN</name>
<dbReference type="InterPro" id="IPR012816">
    <property type="entry name" value="NADAR"/>
</dbReference>
<dbReference type="SUPFAM" id="SSF143990">
    <property type="entry name" value="YbiA-like"/>
    <property type="match status" value="1"/>
</dbReference>
<evidence type="ECO:0000313" key="5">
    <source>
        <dbReference type="Proteomes" id="UP000598174"/>
    </source>
</evidence>
<accession>A0A919JBQ5</accession>
<evidence type="ECO:0000256" key="2">
    <source>
        <dbReference type="ARBA" id="ARBA00000751"/>
    </source>
</evidence>
<feature type="domain" description="NADAR" evidence="3">
    <location>
        <begin position="16"/>
        <end position="151"/>
    </location>
</feature>
<comment type="catalytic activity">
    <reaction evidence="2">
        <text>2,5-diamino-6-hydroxy-4-(5-phosphoribosylamino)-pyrimidine + H2O = 2,5,6-triamino-4-hydroxypyrimidine + D-ribose 5-phosphate</text>
        <dbReference type="Rhea" id="RHEA:23436"/>
        <dbReference type="ChEBI" id="CHEBI:15377"/>
        <dbReference type="ChEBI" id="CHEBI:58614"/>
        <dbReference type="ChEBI" id="CHEBI:78346"/>
        <dbReference type="ChEBI" id="CHEBI:137796"/>
    </reaction>
</comment>
<organism evidence="4 5">
    <name type="scientific">Paractinoplanes ferrugineus</name>
    <dbReference type="NCBI Taxonomy" id="113564"/>
    <lineage>
        <taxon>Bacteria</taxon>
        <taxon>Bacillati</taxon>
        <taxon>Actinomycetota</taxon>
        <taxon>Actinomycetes</taxon>
        <taxon>Micromonosporales</taxon>
        <taxon>Micromonosporaceae</taxon>
        <taxon>Paractinoplanes</taxon>
    </lineage>
</organism>
<evidence type="ECO:0000256" key="1">
    <source>
        <dbReference type="ARBA" id="ARBA00000022"/>
    </source>
</evidence>
<gene>
    <name evidence="4" type="ORF">Afe05nite_85630</name>
</gene>
<evidence type="ECO:0000259" key="3">
    <source>
        <dbReference type="Pfam" id="PF08719"/>
    </source>
</evidence>
<dbReference type="Gene3D" id="1.10.357.40">
    <property type="entry name" value="YbiA-like"/>
    <property type="match status" value="1"/>
</dbReference>
<dbReference type="Pfam" id="PF08719">
    <property type="entry name" value="NADAR"/>
    <property type="match status" value="1"/>
</dbReference>
<dbReference type="InterPro" id="IPR037238">
    <property type="entry name" value="YbiA-like_sf"/>
</dbReference>
<reference evidence="4" key="1">
    <citation type="submission" date="2021-01" db="EMBL/GenBank/DDBJ databases">
        <title>Whole genome shotgun sequence of Actinoplanes ferrugineus NBRC 15555.</title>
        <authorList>
            <person name="Komaki H."/>
            <person name="Tamura T."/>
        </authorList>
    </citation>
    <scope>NUCLEOTIDE SEQUENCE</scope>
    <source>
        <strain evidence="4">NBRC 15555</strain>
    </source>
</reference>
<dbReference type="AlphaFoldDB" id="A0A919JBQ5"/>
<comment type="catalytic activity">
    <reaction evidence="1">
        <text>5-amino-6-(5-phospho-D-ribosylamino)uracil + H2O = 5,6-diaminouracil + D-ribose 5-phosphate</text>
        <dbReference type="Rhea" id="RHEA:55020"/>
        <dbReference type="ChEBI" id="CHEBI:15377"/>
        <dbReference type="ChEBI" id="CHEBI:46252"/>
        <dbReference type="ChEBI" id="CHEBI:58453"/>
        <dbReference type="ChEBI" id="CHEBI:78346"/>
    </reaction>
</comment>
<dbReference type="EMBL" id="BOMM01000098">
    <property type="protein sequence ID" value="GIE16723.1"/>
    <property type="molecule type" value="Genomic_DNA"/>
</dbReference>
<dbReference type="CDD" id="cd15457">
    <property type="entry name" value="NADAR"/>
    <property type="match status" value="1"/>
</dbReference>
<dbReference type="RefSeq" id="WP_203823044.1">
    <property type="nucleotide sequence ID" value="NZ_BAAABP010000067.1"/>
</dbReference>
<keyword evidence="5" id="KW-1185">Reference proteome</keyword>
<comment type="caution">
    <text evidence="4">The sequence shown here is derived from an EMBL/GenBank/DDBJ whole genome shotgun (WGS) entry which is preliminary data.</text>
</comment>
<dbReference type="Proteomes" id="UP000598174">
    <property type="component" value="Unassembled WGS sequence"/>
</dbReference>
<evidence type="ECO:0000313" key="4">
    <source>
        <dbReference type="EMBL" id="GIE16723.1"/>
    </source>
</evidence>
<sequence>MTDVSSRGAITQFRSEWAFLSNFHKAPLTWDGQKYPTSEHAFNAGKTTEPDLRAWIAAADSPREAKRRGHQVRLRDGWDDVIRYQVMREVLRVKFAPIPGRVTALLSTGEAELIEGNTWHDLHWGKCTCARHKGQGDNYLGRFLMELRAELADR</sequence>
<protein>
    <recommendedName>
        <fullName evidence="3">NADAR domain-containing protein</fullName>
    </recommendedName>
</protein>